<keyword evidence="7" id="KW-1185">Reference proteome</keyword>
<dbReference type="Pfam" id="PF14559">
    <property type="entry name" value="TPR_19"/>
    <property type="match status" value="1"/>
</dbReference>
<name>A0AAV2ZCD1_9STRA</name>
<organism evidence="6 7">
    <name type="scientific">Lagenidium giganteum</name>
    <dbReference type="NCBI Taxonomy" id="4803"/>
    <lineage>
        <taxon>Eukaryota</taxon>
        <taxon>Sar</taxon>
        <taxon>Stramenopiles</taxon>
        <taxon>Oomycota</taxon>
        <taxon>Peronosporomycetes</taxon>
        <taxon>Pythiales</taxon>
        <taxon>Pythiaceae</taxon>
    </lineage>
</organism>
<keyword evidence="5" id="KW-1133">Transmembrane helix</keyword>
<keyword evidence="2 3" id="KW-0802">TPR repeat</keyword>
<dbReference type="PANTHER" id="PTHR11242">
    <property type="entry name" value="ARYL HYDROCARBON RECEPTOR INTERACTING PROTEIN RELATED"/>
    <property type="match status" value="1"/>
</dbReference>
<proteinExistence type="predicted"/>
<dbReference type="AlphaFoldDB" id="A0AAV2ZCD1"/>
<comment type="caution">
    <text evidence="6">The sequence shown here is derived from an EMBL/GenBank/DDBJ whole genome shotgun (WGS) entry which is preliminary data.</text>
</comment>
<reference evidence="6" key="1">
    <citation type="submission" date="2022-11" db="EMBL/GenBank/DDBJ databases">
        <authorList>
            <person name="Morgan W.R."/>
            <person name="Tartar A."/>
        </authorList>
    </citation>
    <scope>NUCLEOTIDE SEQUENCE</scope>
    <source>
        <strain evidence="6">ARSEF 373</strain>
    </source>
</reference>
<feature type="region of interest" description="Disordered" evidence="4">
    <location>
        <begin position="157"/>
        <end position="195"/>
    </location>
</feature>
<dbReference type="InterPro" id="IPR011990">
    <property type="entry name" value="TPR-like_helical_dom_sf"/>
</dbReference>
<evidence type="ECO:0000256" key="1">
    <source>
        <dbReference type="ARBA" id="ARBA00022737"/>
    </source>
</evidence>
<dbReference type="PANTHER" id="PTHR11242:SF0">
    <property type="entry name" value="TPR_REGION DOMAIN-CONTAINING PROTEIN"/>
    <property type="match status" value="1"/>
</dbReference>
<dbReference type="SUPFAM" id="SSF48452">
    <property type="entry name" value="TPR-like"/>
    <property type="match status" value="1"/>
</dbReference>
<evidence type="ECO:0008006" key="8">
    <source>
        <dbReference type="Google" id="ProtNLM"/>
    </source>
</evidence>
<keyword evidence="5" id="KW-0812">Transmembrane</keyword>
<evidence type="ECO:0000256" key="4">
    <source>
        <dbReference type="SAM" id="MobiDB-lite"/>
    </source>
</evidence>
<evidence type="ECO:0000256" key="2">
    <source>
        <dbReference type="ARBA" id="ARBA00022803"/>
    </source>
</evidence>
<reference evidence="6" key="2">
    <citation type="journal article" date="2023" name="Microbiol Resour">
        <title>Decontamination and Annotation of the Draft Genome Sequence of the Oomycete Lagenidium giganteum ARSEF 373.</title>
        <authorList>
            <person name="Morgan W.R."/>
            <person name="Tartar A."/>
        </authorList>
    </citation>
    <scope>NUCLEOTIDE SEQUENCE</scope>
    <source>
        <strain evidence="6">ARSEF 373</strain>
    </source>
</reference>
<evidence type="ECO:0000313" key="6">
    <source>
        <dbReference type="EMBL" id="DBA04402.1"/>
    </source>
</evidence>
<feature type="transmembrane region" description="Helical" evidence="5">
    <location>
        <begin position="205"/>
        <end position="227"/>
    </location>
</feature>
<feature type="repeat" description="TPR" evidence="3">
    <location>
        <begin position="106"/>
        <end position="139"/>
    </location>
</feature>
<dbReference type="InterPro" id="IPR019734">
    <property type="entry name" value="TPR_rpt"/>
</dbReference>
<dbReference type="Gene3D" id="1.25.40.10">
    <property type="entry name" value="Tetratricopeptide repeat domain"/>
    <property type="match status" value="1"/>
</dbReference>
<dbReference type="PROSITE" id="PS50005">
    <property type="entry name" value="TPR"/>
    <property type="match status" value="1"/>
</dbReference>
<evidence type="ECO:0000256" key="5">
    <source>
        <dbReference type="SAM" id="Phobius"/>
    </source>
</evidence>
<evidence type="ECO:0000313" key="7">
    <source>
        <dbReference type="Proteomes" id="UP001146120"/>
    </source>
</evidence>
<keyword evidence="1" id="KW-0677">Repeat</keyword>
<dbReference type="InterPro" id="IPR039663">
    <property type="entry name" value="AIP/AIPL1/TTC9"/>
</dbReference>
<dbReference type="Proteomes" id="UP001146120">
    <property type="component" value="Unassembled WGS sequence"/>
</dbReference>
<dbReference type="SMART" id="SM00028">
    <property type="entry name" value="TPR"/>
    <property type="match status" value="3"/>
</dbReference>
<gene>
    <name evidence="6" type="ORF">N0F65_009998</name>
</gene>
<dbReference type="EMBL" id="DAKRPA010000008">
    <property type="protein sequence ID" value="DBA04402.1"/>
    <property type="molecule type" value="Genomic_DNA"/>
</dbReference>
<evidence type="ECO:0000256" key="3">
    <source>
        <dbReference type="PROSITE-ProRule" id="PRU00339"/>
    </source>
</evidence>
<sequence length="232" mass="25840">MDQERSCIFETRVERAAACRDRGSTQFKSGNVLKAIEWYERALYHVDFDEGTWHFEFMDNHRNAVNEVRLPVYLNLAACYLNAAALDYSKVVENADEALKIDAKNAKALYRGGKAHLMQGNLDQARKLLRQAVQSQPNDRSIREALQLLAEKAAEQKQREKQTWGGRLLSETTEASDSDGDVATPSAPPAKVSASQGEQAVQSSAWTITTILVLVLAVIAGVVAWYFGHRLT</sequence>
<accession>A0AAV2ZCD1</accession>
<keyword evidence="5" id="KW-0472">Membrane</keyword>
<protein>
    <recommendedName>
        <fullName evidence="8">Peptidyl-prolyl cis-trans isomerase</fullName>
    </recommendedName>
</protein>